<dbReference type="Gene3D" id="2.40.30.170">
    <property type="match status" value="1"/>
</dbReference>
<evidence type="ECO:0000256" key="10">
    <source>
        <dbReference type="SAM" id="Coils"/>
    </source>
</evidence>
<evidence type="ECO:0000256" key="8">
    <source>
        <dbReference type="ARBA" id="ARBA00023136"/>
    </source>
</evidence>
<dbReference type="InterPro" id="IPR030190">
    <property type="entry name" value="MacA_alpha-hairpin_sf"/>
</dbReference>
<name>A0ABN1KVB9_9BURK</name>
<dbReference type="NCBIfam" id="TIGR01843">
    <property type="entry name" value="type_I_hlyD"/>
    <property type="match status" value="1"/>
</dbReference>
<organism evidence="13 14">
    <name type="scientific">Castellaniella ginsengisoli</name>
    <dbReference type="NCBI Taxonomy" id="546114"/>
    <lineage>
        <taxon>Bacteria</taxon>
        <taxon>Pseudomonadati</taxon>
        <taxon>Pseudomonadota</taxon>
        <taxon>Betaproteobacteria</taxon>
        <taxon>Burkholderiales</taxon>
        <taxon>Alcaligenaceae</taxon>
        <taxon>Castellaniella</taxon>
    </lineage>
</organism>
<feature type="coiled-coil region" evidence="10">
    <location>
        <begin position="245"/>
        <end position="294"/>
    </location>
</feature>
<reference evidence="13 14" key="1">
    <citation type="journal article" date="2019" name="Int. J. Syst. Evol. Microbiol.">
        <title>The Global Catalogue of Microorganisms (GCM) 10K type strain sequencing project: providing services to taxonomists for standard genome sequencing and annotation.</title>
        <authorList>
            <consortium name="The Broad Institute Genomics Platform"/>
            <consortium name="The Broad Institute Genome Sequencing Center for Infectious Disease"/>
            <person name="Wu L."/>
            <person name="Ma J."/>
        </authorList>
    </citation>
    <scope>NUCLEOTIDE SEQUENCE [LARGE SCALE GENOMIC DNA]</scope>
    <source>
        <strain evidence="13 14">JCM 15515</strain>
    </source>
</reference>
<keyword evidence="8" id="KW-0472">Membrane</keyword>
<protein>
    <recommendedName>
        <fullName evidence="9">Membrane fusion protein (MFP) family protein</fullName>
    </recommendedName>
</protein>
<dbReference type="Pfam" id="PF26002">
    <property type="entry name" value="Beta-barrel_AprE"/>
    <property type="match status" value="1"/>
</dbReference>
<evidence type="ECO:0000256" key="2">
    <source>
        <dbReference type="ARBA" id="ARBA00009477"/>
    </source>
</evidence>
<evidence type="ECO:0000256" key="1">
    <source>
        <dbReference type="ARBA" id="ARBA00004377"/>
    </source>
</evidence>
<evidence type="ECO:0000256" key="4">
    <source>
        <dbReference type="ARBA" id="ARBA00022475"/>
    </source>
</evidence>
<dbReference type="Proteomes" id="UP001500573">
    <property type="component" value="Unassembled WGS sequence"/>
</dbReference>
<keyword evidence="7" id="KW-1133">Transmembrane helix</keyword>
<proteinExistence type="inferred from homology"/>
<dbReference type="EMBL" id="BAAAEX010000008">
    <property type="protein sequence ID" value="GAA0776889.1"/>
    <property type="molecule type" value="Genomic_DNA"/>
</dbReference>
<keyword evidence="3 9" id="KW-0813">Transport</keyword>
<comment type="similarity">
    <text evidence="2 9">Belongs to the membrane fusion protein (MFP) (TC 8.A.1) family.</text>
</comment>
<dbReference type="PROSITE" id="PS00543">
    <property type="entry name" value="HLYD_FAMILY"/>
    <property type="match status" value="1"/>
</dbReference>
<dbReference type="Pfam" id="PF25994">
    <property type="entry name" value="HH_AprE"/>
    <property type="match status" value="1"/>
</dbReference>
<dbReference type="PRINTS" id="PR01490">
    <property type="entry name" value="RTXTOXIND"/>
</dbReference>
<dbReference type="InterPro" id="IPR058781">
    <property type="entry name" value="HH_AprE-like"/>
</dbReference>
<dbReference type="InterPro" id="IPR058982">
    <property type="entry name" value="Beta-barrel_AprE"/>
</dbReference>
<evidence type="ECO:0000256" key="5">
    <source>
        <dbReference type="ARBA" id="ARBA00022519"/>
    </source>
</evidence>
<keyword evidence="6" id="KW-0812">Transmembrane</keyword>
<dbReference type="Gene3D" id="2.40.50.100">
    <property type="match status" value="1"/>
</dbReference>
<feature type="domain" description="AprE-like long alpha-helical hairpin" evidence="11">
    <location>
        <begin position="119"/>
        <end position="300"/>
    </location>
</feature>
<dbReference type="Gene3D" id="6.10.140.1990">
    <property type="match status" value="1"/>
</dbReference>
<sequence length="453" mass="49788">MGLLPDFLAGLRQSFAPKQEGGGKDMIGDAAWALSQQRTRGSRMLIWMSLFTVAVLVGWASTAEIDEVVRGEGKVVPSRQVQVIQSLDGGVVQEILVRPGDKVVKDQVLLRIDPTRYSSSLGENRAESLALKAKIARLEAIANDIPYQAPEDVQAQAPALAEQERNVWAARVRELQANMEVAREQLNQRQQELRSTIANRDQAATSCDLASREYALTKPLLSSGAVSQVDLLRLQRDVARFCGEQKSASAQIDKIQASIQEAEAKLNETEVTFRNQARTDLSDARAKLSALLESQVALVDRVTLSSIRSPANGVVKTLTANTVGGVVQPGKDIMEIVPSDDTLLLEVRINPRDIGFLYPGQQAEVKFTAYDFSIYGGLQGRVEEIGADSITDEKGNSYYIVKVRTETAYVGSDERPIIPGMMAEVHILTGKRTLMQYLLKPVLRAHSNAFRER</sequence>
<dbReference type="PANTHER" id="PTHR30386:SF26">
    <property type="entry name" value="TRANSPORT PROTEIN COMB"/>
    <property type="match status" value="1"/>
</dbReference>
<keyword evidence="14" id="KW-1185">Reference proteome</keyword>
<comment type="subcellular location">
    <subcellularLocation>
        <location evidence="1 9">Cell inner membrane</location>
        <topology evidence="1 9">Single-pass membrane protein</topology>
    </subcellularLocation>
</comment>
<evidence type="ECO:0000256" key="6">
    <source>
        <dbReference type="ARBA" id="ARBA00022692"/>
    </source>
</evidence>
<evidence type="ECO:0000256" key="3">
    <source>
        <dbReference type="ARBA" id="ARBA00022448"/>
    </source>
</evidence>
<keyword evidence="5 9" id="KW-0997">Cell inner membrane</keyword>
<dbReference type="SUPFAM" id="SSF111369">
    <property type="entry name" value="HlyD-like secretion proteins"/>
    <property type="match status" value="1"/>
</dbReference>
<dbReference type="InterPro" id="IPR010129">
    <property type="entry name" value="T1SS_HlyD"/>
</dbReference>
<gene>
    <name evidence="13" type="ORF">GCM10009108_11700</name>
</gene>
<evidence type="ECO:0000256" key="9">
    <source>
        <dbReference type="RuleBase" id="RU365093"/>
    </source>
</evidence>
<dbReference type="InterPro" id="IPR006144">
    <property type="entry name" value="Secretion_HlyD_CS"/>
</dbReference>
<evidence type="ECO:0000259" key="11">
    <source>
        <dbReference type="Pfam" id="PF25994"/>
    </source>
</evidence>
<feature type="coiled-coil region" evidence="10">
    <location>
        <begin position="165"/>
        <end position="199"/>
    </location>
</feature>
<accession>A0ABN1KVB9</accession>
<comment type="caution">
    <text evidence="13">The sequence shown here is derived from an EMBL/GenBank/DDBJ whole genome shotgun (WGS) entry which is preliminary data.</text>
</comment>
<dbReference type="PANTHER" id="PTHR30386">
    <property type="entry name" value="MEMBRANE FUSION SUBUNIT OF EMRAB-TOLC MULTIDRUG EFFLUX PUMP"/>
    <property type="match status" value="1"/>
</dbReference>
<evidence type="ECO:0000256" key="7">
    <source>
        <dbReference type="ARBA" id="ARBA00022989"/>
    </source>
</evidence>
<feature type="domain" description="AprE-like beta-barrel" evidence="12">
    <location>
        <begin position="343"/>
        <end position="430"/>
    </location>
</feature>
<evidence type="ECO:0000313" key="14">
    <source>
        <dbReference type="Proteomes" id="UP001500573"/>
    </source>
</evidence>
<evidence type="ECO:0000313" key="13">
    <source>
        <dbReference type="EMBL" id="GAA0776889.1"/>
    </source>
</evidence>
<keyword evidence="10" id="KW-0175">Coiled coil</keyword>
<keyword evidence="4 9" id="KW-1003">Cell membrane</keyword>
<dbReference type="InterPro" id="IPR050739">
    <property type="entry name" value="MFP"/>
</dbReference>
<evidence type="ECO:0000259" key="12">
    <source>
        <dbReference type="Pfam" id="PF26002"/>
    </source>
</evidence>